<dbReference type="SUPFAM" id="SSF52172">
    <property type="entry name" value="CheY-like"/>
    <property type="match status" value="1"/>
</dbReference>
<dbReference type="GO" id="GO:0000160">
    <property type="term" value="P:phosphorelay signal transduction system"/>
    <property type="evidence" value="ECO:0007669"/>
    <property type="project" value="InterPro"/>
</dbReference>
<sequence length="299" mass="34065">MAYSGQPDIRMLVIDDNRPYVEALHRDAQRFGIVLTHGGSLEEGRELFEQQDAWSLAGVILDVKCLKERHQQVPDNSFITAAVRYFSERAPHLPMVVLTGEPDQYRNLKELYAGTMRVFSKGRDEEEMLAFLRQEAGRLDYVRISGSHPEVFATVRTFLGSDAEQELLSCLRDMASTDMTTIKNTLGCLRRLQERLYITLSRSDENLVPVQFVSGEVNVVSSYKHLSEKGVVERYKIIDRFAELVYKIASDNGSHTPYANPKYPPTPYTVQAVTFAFLDLMLWFGDLVSRKSNQPVTRT</sequence>
<keyword evidence="4" id="KW-1185">Reference proteome</keyword>
<dbReference type="InterPro" id="IPR011006">
    <property type="entry name" value="CheY-like_superfamily"/>
</dbReference>
<keyword evidence="1" id="KW-0597">Phosphoprotein</keyword>
<dbReference type="RefSeq" id="WP_145024602.1">
    <property type="nucleotide sequence ID" value="NZ_VLLN01000024.1"/>
</dbReference>
<dbReference type="OrthoDB" id="5394684at2"/>
<evidence type="ECO:0000313" key="3">
    <source>
        <dbReference type="EMBL" id="TWJ16850.1"/>
    </source>
</evidence>
<comment type="caution">
    <text evidence="3">The sequence shown here is derived from an EMBL/GenBank/DDBJ whole genome shotgun (WGS) entry which is preliminary data.</text>
</comment>
<feature type="domain" description="Response regulatory" evidence="2">
    <location>
        <begin position="10"/>
        <end position="136"/>
    </location>
</feature>
<evidence type="ECO:0000259" key="2">
    <source>
        <dbReference type="PROSITE" id="PS50110"/>
    </source>
</evidence>
<dbReference type="EMBL" id="VLLN01000024">
    <property type="protein sequence ID" value="TWJ16850.1"/>
    <property type="molecule type" value="Genomic_DNA"/>
</dbReference>
<dbReference type="AlphaFoldDB" id="A0A562VG42"/>
<name>A0A562VG42_9BACT</name>
<dbReference type="PROSITE" id="PS50110">
    <property type="entry name" value="RESPONSE_REGULATORY"/>
    <property type="match status" value="1"/>
</dbReference>
<dbReference type="InterPro" id="IPR001789">
    <property type="entry name" value="Sig_transdc_resp-reg_receiver"/>
</dbReference>
<accession>A0A562VG42</accession>
<organism evidence="3 4">
    <name type="scientific">Geobacter argillaceus</name>
    <dbReference type="NCBI Taxonomy" id="345631"/>
    <lineage>
        <taxon>Bacteria</taxon>
        <taxon>Pseudomonadati</taxon>
        <taxon>Thermodesulfobacteriota</taxon>
        <taxon>Desulfuromonadia</taxon>
        <taxon>Geobacterales</taxon>
        <taxon>Geobacteraceae</taxon>
        <taxon>Geobacter</taxon>
    </lineage>
</organism>
<gene>
    <name evidence="3" type="ORF">JN12_03209</name>
</gene>
<evidence type="ECO:0000256" key="1">
    <source>
        <dbReference type="PROSITE-ProRule" id="PRU00169"/>
    </source>
</evidence>
<dbReference type="Gene3D" id="3.40.50.2300">
    <property type="match status" value="1"/>
</dbReference>
<feature type="modified residue" description="4-aspartylphosphate" evidence="1">
    <location>
        <position position="62"/>
    </location>
</feature>
<reference evidence="3 4" key="1">
    <citation type="submission" date="2019-07" db="EMBL/GenBank/DDBJ databases">
        <title>Genomic Encyclopedia of Archaeal and Bacterial Type Strains, Phase II (KMG-II): from individual species to whole genera.</title>
        <authorList>
            <person name="Goeker M."/>
        </authorList>
    </citation>
    <scope>NUCLEOTIDE SEQUENCE [LARGE SCALE GENOMIC DNA]</scope>
    <source>
        <strain evidence="3 4">ATCC BAA-1139</strain>
    </source>
</reference>
<evidence type="ECO:0000313" key="4">
    <source>
        <dbReference type="Proteomes" id="UP000319449"/>
    </source>
</evidence>
<proteinExistence type="predicted"/>
<dbReference type="Proteomes" id="UP000319449">
    <property type="component" value="Unassembled WGS sequence"/>
</dbReference>
<protein>
    <recommendedName>
        <fullName evidence="2">Response regulatory domain-containing protein</fullName>
    </recommendedName>
</protein>